<reference evidence="2" key="2">
    <citation type="submission" date="2021-12" db="EMBL/GenBank/DDBJ databases">
        <title>Resequencing data analysis of finger millet.</title>
        <authorList>
            <person name="Hatakeyama M."/>
            <person name="Aluri S."/>
            <person name="Balachadran M.T."/>
            <person name="Sivarajan S.R."/>
            <person name="Poveda L."/>
            <person name="Shimizu-Inatsugi R."/>
            <person name="Schlapbach R."/>
            <person name="Sreeman S.M."/>
            <person name="Shimizu K.K."/>
        </authorList>
    </citation>
    <scope>NUCLEOTIDE SEQUENCE</scope>
</reference>
<dbReference type="AlphaFoldDB" id="A0AAV5FUZ4"/>
<evidence type="ECO:0000313" key="3">
    <source>
        <dbReference type="Proteomes" id="UP001054889"/>
    </source>
</evidence>
<gene>
    <name evidence="2" type="primary">gb27645</name>
    <name evidence="2" type="ORF">PR202_gb27645</name>
</gene>
<protein>
    <submittedName>
        <fullName evidence="2">Uncharacterized protein</fullName>
    </submittedName>
</protein>
<feature type="compositionally biased region" description="Basic and acidic residues" evidence="1">
    <location>
        <begin position="144"/>
        <end position="154"/>
    </location>
</feature>
<evidence type="ECO:0000313" key="2">
    <source>
        <dbReference type="EMBL" id="GJN38588.1"/>
    </source>
</evidence>
<evidence type="ECO:0000256" key="1">
    <source>
        <dbReference type="SAM" id="MobiDB-lite"/>
    </source>
</evidence>
<name>A0AAV5FUZ4_ELECO</name>
<feature type="region of interest" description="Disordered" evidence="1">
    <location>
        <begin position="1"/>
        <end position="181"/>
    </location>
</feature>
<feature type="compositionally biased region" description="Basic residues" evidence="1">
    <location>
        <begin position="156"/>
        <end position="165"/>
    </location>
</feature>
<accession>A0AAV5FUZ4</accession>
<proteinExistence type="predicted"/>
<reference evidence="2" key="1">
    <citation type="journal article" date="2018" name="DNA Res.">
        <title>Multiple hybrid de novo genome assembly of finger millet, an orphan allotetraploid crop.</title>
        <authorList>
            <person name="Hatakeyama M."/>
            <person name="Aluri S."/>
            <person name="Balachadran M.T."/>
            <person name="Sivarajan S.R."/>
            <person name="Patrignani A."/>
            <person name="Gruter S."/>
            <person name="Poveda L."/>
            <person name="Shimizu-Inatsugi R."/>
            <person name="Baeten J."/>
            <person name="Francoijs K.J."/>
            <person name="Nataraja K.N."/>
            <person name="Reddy Y.A.N."/>
            <person name="Phadnis S."/>
            <person name="Ravikumar R.L."/>
            <person name="Schlapbach R."/>
            <person name="Sreeman S.M."/>
            <person name="Shimizu K.K."/>
        </authorList>
    </citation>
    <scope>NUCLEOTIDE SEQUENCE</scope>
</reference>
<dbReference type="Proteomes" id="UP001054889">
    <property type="component" value="Unassembled WGS sequence"/>
</dbReference>
<feature type="compositionally biased region" description="Pro residues" evidence="1">
    <location>
        <begin position="92"/>
        <end position="101"/>
    </location>
</feature>
<feature type="compositionally biased region" description="Gly residues" evidence="1">
    <location>
        <begin position="14"/>
        <end position="29"/>
    </location>
</feature>
<dbReference type="EMBL" id="BQKI01000097">
    <property type="protein sequence ID" value="GJN38588.1"/>
    <property type="molecule type" value="Genomic_DNA"/>
</dbReference>
<feature type="compositionally biased region" description="Low complexity" evidence="1">
    <location>
        <begin position="56"/>
        <end position="69"/>
    </location>
</feature>
<keyword evidence="3" id="KW-1185">Reference proteome</keyword>
<comment type="caution">
    <text evidence="2">The sequence shown here is derived from an EMBL/GenBank/DDBJ whole genome shotgun (WGS) entry which is preliminary data.</text>
</comment>
<feature type="compositionally biased region" description="Basic residues" evidence="1">
    <location>
        <begin position="35"/>
        <end position="50"/>
    </location>
</feature>
<sequence>MATTQGEEAERRASGGGGAQGGRSRGGGVQLARGPRARRGSWRVGGGRRSRAVEQLALARAAGRAASHGRGLRRQLTRARPACAVRRARGEPLPPPPPPSDLQPRCAEDGEAHGAGTRRTRHDEDGEAAEQCASGPTCGENDEATERRASEPTRGRATRKRRRWHARDEATGGGGRAAGCAATGERASSGVHCLPSFALSVGDDSFCLPSSTLCT</sequence>
<organism evidence="2 3">
    <name type="scientific">Eleusine coracana subsp. coracana</name>
    <dbReference type="NCBI Taxonomy" id="191504"/>
    <lineage>
        <taxon>Eukaryota</taxon>
        <taxon>Viridiplantae</taxon>
        <taxon>Streptophyta</taxon>
        <taxon>Embryophyta</taxon>
        <taxon>Tracheophyta</taxon>
        <taxon>Spermatophyta</taxon>
        <taxon>Magnoliopsida</taxon>
        <taxon>Liliopsida</taxon>
        <taxon>Poales</taxon>
        <taxon>Poaceae</taxon>
        <taxon>PACMAD clade</taxon>
        <taxon>Chloridoideae</taxon>
        <taxon>Cynodonteae</taxon>
        <taxon>Eleusininae</taxon>
        <taxon>Eleusine</taxon>
    </lineage>
</organism>